<dbReference type="Proteomes" id="UP000593561">
    <property type="component" value="Unassembled WGS sequence"/>
</dbReference>
<organism evidence="1 2">
    <name type="scientific">Gossypium davidsonii</name>
    <name type="common">Davidson's cotton</name>
    <name type="synonym">Gossypium klotzschianum subsp. davidsonii</name>
    <dbReference type="NCBI Taxonomy" id="34287"/>
    <lineage>
        <taxon>Eukaryota</taxon>
        <taxon>Viridiplantae</taxon>
        <taxon>Streptophyta</taxon>
        <taxon>Embryophyta</taxon>
        <taxon>Tracheophyta</taxon>
        <taxon>Spermatophyta</taxon>
        <taxon>Magnoliopsida</taxon>
        <taxon>eudicotyledons</taxon>
        <taxon>Gunneridae</taxon>
        <taxon>Pentapetalae</taxon>
        <taxon>rosids</taxon>
        <taxon>malvids</taxon>
        <taxon>Malvales</taxon>
        <taxon>Malvaceae</taxon>
        <taxon>Malvoideae</taxon>
        <taxon>Gossypium</taxon>
    </lineage>
</organism>
<comment type="caution">
    <text evidence="1">The sequence shown here is derived from an EMBL/GenBank/DDBJ whole genome shotgun (WGS) entry which is preliminary data.</text>
</comment>
<sequence length="45" mass="5487">MKYREDNSDLLGLFNYHRHLTTKVSQLMWLRCFEVTQIMELGKQI</sequence>
<dbReference type="AlphaFoldDB" id="A0A7J8QUL3"/>
<name>A0A7J8QUL3_GOSDV</name>
<protein>
    <submittedName>
        <fullName evidence="1">Uncharacterized protein</fullName>
    </submittedName>
</protein>
<gene>
    <name evidence="1" type="ORF">Godav_017609</name>
</gene>
<accession>A0A7J8QUL3</accession>
<reference evidence="1 2" key="1">
    <citation type="journal article" date="2019" name="Genome Biol. Evol.">
        <title>Insights into the evolution of the New World diploid cottons (Gossypium, subgenus Houzingenia) based on genome sequencing.</title>
        <authorList>
            <person name="Grover C.E."/>
            <person name="Arick M.A. 2nd"/>
            <person name="Thrash A."/>
            <person name="Conover J.L."/>
            <person name="Sanders W.S."/>
            <person name="Peterson D.G."/>
            <person name="Frelichowski J.E."/>
            <person name="Scheffler J.A."/>
            <person name="Scheffler B.E."/>
            <person name="Wendel J.F."/>
        </authorList>
    </citation>
    <scope>NUCLEOTIDE SEQUENCE [LARGE SCALE GENOMIC DNA]</scope>
    <source>
        <strain evidence="1">27</strain>
        <tissue evidence="1">Leaf</tissue>
    </source>
</reference>
<dbReference type="EMBL" id="JABFAC010000001">
    <property type="protein sequence ID" value="MBA0604993.1"/>
    <property type="molecule type" value="Genomic_DNA"/>
</dbReference>
<evidence type="ECO:0000313" key="2">
    <source>
        <dbReference type="Proteomes" id="UP000593561"/>
    </source>
</evidence>
<evidence type="ECO:0000313" key="1">
    <source>
        <dbReference type="EMBL" id="MBA0604993.1"/>
    </source>
</evidence>
<keyword evidence="2" id="KW-1185">Reference proteome</keyword>
<proteinExistence type="predicted"/>